<dbReference type="RefSeq" id="XP_053028196.1">
    <property type="nucleotide sequence ID" value="XM_053164206.1"/>
</dbReference>
<name>A0ABY7D5J0_9BASI</name>
<reference evidence="1" key="1">
    <citation type="submission" date="2022-10" db="EMBL/GenBank/DDBJ databases">
        <title>Puccinia triticina Genome sequencing and assembly.</title>
        <authorList>
            <person name="Li C."/>
        </authorList>
    </citation>
    <scope>NUCLEOTIDE SEQUENCE</scope>
    <source>
        <strain evidence="1">Pt15</strain>
    </source>
</reference>
<dbReference type="Gene3D" id="3.80.10.10">
    <property type="entry name" value="Ribonuclease Inhibitor"/>
    <property type="match status" value="1"/>
</dbReference>
<organism evidence="1 2">
    <name type="scientific">Puccinia triticina</name>
    <dbReference type="NCBI Taxonomy" id="208348"/>
    <lineage>
        <taxon>Eukaryota</taxon>
        <taxon>Fungi</taxon>
        <taxon>Dikarya</taxon>
        <taxon>Basidiomycota</taxon>
        <taxon>Pucciniomycotina</taxon>
        <taxon>Pucciniomycetes</taxon>
        <taxon>Pucciniales</taxon>
        <taxon>Pucciniaceae</taxon>
        <taxon>Puccinia</taxon>
    </lineage>
</organism>
<dbReference type="Proteomes" id="UP001164743">
    <property type="component" value="Chromosome 17A"/>
</dbReference>
<dbReference type="EMBL" id="CP110437">
    <property type="protein sequence ID" value="WAQ92641.1"/>
    <property type="molecule type" value="Genomic_DNA"/>
</dbReference>
<sequence length="230" mass="25917">MLSADSHLRFLSAFLRVVNRGNMCLDLDAFAQLGRICYFQGLQNLSLRSNQLTKLPSEIGNLQILRVLKLAYNRLDPPLVATFFVPNMMMTADNRQFQWFLQSRGVFYFALPARTLVPVNNKLTSPLPSLLETCIWKMCIIKDLKGKEESLIGDNDGLQHPLLQAAPDPAALLPVQLQKILADPGAYFYCYDLCISRLALKPGALPQTRPHPRHAFQFIDQHAGLVPLNE</sequence>
<gene>
    <name evidence="1" type="ORF">PtA15_17A123</name>
</gene>
<accession>A0ABY7D5J0</accession>
<evidence type="ECO:0000313" key="2">
    <source>
        <dbReference type="Proteomes" id="UP001164743"/>
    </source>
</evidence>
<dbReference type="InterPro" id="IPR032675">
    <property type="entry name" value="LRR_dom_sf"/>
</dbReference>
<proteinExistence type="predicted"/>
<evidence type="ECO:0000313" key="1">
    <source>
        <dbReference type="EMBL" id="WAQ92641.1"/>
    </source>
</evidence>
<protein>
    <submittedName>
        <fullName evidence="1">Uncharacterized protein</fullName>
    </submittedName>
</protein>
<dbReference type="PROSITE" id="PS51450">
    <property type="entry name" value="LRR"/>
    <property type="match status" value="1"/>
</dbReference>
<dbReference type="GeneID" id="77805101"/>
<dbReference type="InterPro" id="IPR001611">
    <property type="entry name" value="Leu-rich_rpt"/>
</dbReference>
<dbReference type="SUPFAM" id="SSF52058">
    <property type="entry name" value="L domain-like"/>
    <property type="match status" value="1"/>
</dbReference>
<keyword evidence="2" id="KW-1185">Reference proteome</keyword>